<accession>A0A8X6WJ27</accession>
<name>A0A8X6WJ27_TRICX</name>
<evidence type="ECO:0000313" key="2">
    <source>
        <dbReference type="Proteomes" id="UP000887159"/>
    </source>
</evidence>
<protein>
    <submittedName>
        <fullName evidence="1">Sodium-and chloride-dependent glycine transporter 2</fullName>
    </submittedName>
</protein>
<organism evidence="1 2">
    <name type="scientific">Trichonephila clavipes</name>
    <name type="common">Golden silk orbweaver</name>
    <name type="synonym">Nephila clavipes</name>
    <dbReference type="NCBI Taxonomy" id="2585209"/>
    <lineage>
        <taxon>Eukaryota</taxon>
        <taxon>Metazoa</taxon>
        <taxon>Ecdysozoa</taxon>
        <taxon>Arthropoda</taxon>
        <taxon>Chelicerata</taxon>
        <taxon>Arachnida</taxon>
        <taxon>Araneae</taxon>
        <taxon>Araneomorphae</taxon>
        <taxon>Entelegynae</taxon>
        <taxon>Araneoidea</taxon>
        <taxon>Nephilidae</taxon>
        <taxon>Trichonephila</taxon>
    </lineage>
</organism>
<dbReference type="Proteomes" id="UP000887159">
    <property type="component" value="Unassembled WGS sequence"/>
</dbReference>
<gene>
    <name evidence="1" type="primary">Slc6a5_2</name>
    <name evidence="1" type="ORF">TNCV_4841721</name>
</gene>
<keyword evidence="2" id="KW-1185">Reference proteome</keyword>
<proteinExistence type="predicted"/>
<reference evidence="1" key="1">
    <citation type="submission" date="2020-08" db="EMBL/GenBank/DDBJ databases">
        <title>Multicomponent nature underlies the extraordinary mechanical properties of spider dragline silk.</title>
        <authorList>
            <person name="Kono N."/>
            <person name="Nakamura H."/>
            <person name="Mori M."/>
            <person name="Yoshida Y."/>
            <person name="Ohtoshi R."/>
            <person name="Malay A.D."/>
            <person name="Moran D.A.P."/>
            <person name="Tomita M."/>
            <person name="Numata K."/>
            <person name="Arakawa K."/>
        </authorList>
    </citation>
    <scope>NUCLEOTIDE SEQUENCE</scope>
</reference>
<comment type="caution">
    <text evidence="1">The sequence shown here is derived from an EMBL/GenBank/DDBJ whole genome shotgun (WGS) entry which is preliminary data.</text>
</comment>
<dbReference type="AlphaFoldDB" id="A0A8X6WJ27"/>
<evidence type="ECO:0000313" key="1">
    <source>
        <dbReference type="EMBL" id="GFY35795.1"/>
    </source>
</evidence>
<dbReference type="EMBL" id="BMAU01021435">
    <property type="protein sequence ID" value="GFY35795.1"/>
    <property type="molecule type" value="Genomic_DNA"/>
</dbReference>
<sequence length="73" mass="8308">MVIAIWNQPGSTIKEKFLRAIKPTEEWGPSDDLIKEYYKAHMDGQQRSATNGDDASVRYLAQSNNESGMLEYL</sequence>